<reference evidence="6 7" key="1">
    <citation type="submission" date="2019-12" db="EMBL/GenBank/DDBJ databases">
        <title>Genomic-based taxomic classification of the family Erythrobacteraceae.</title>
        <authorList>
            <person name="Xu L."/>
        </authorList>
    </citation>
    <scope>NUCLEOTIDE SEQUENCE [LARGE SCALE GENOMIC DNA]</scope>
    <source>
        <strain evidence="6 7">CGMCC 1.8703</strain>
    </source>
</reference>
<reference evidence="5 8" key="2">
    <citation type="submission" date="2023-07" db="EMBL/GenBank/DDBJ databases">
        <title>Genomic Encyclopedia of Type Strains, Phase IV (KMG-IV): sequencing the most valuable type-strain genomes for metagenomic binning, comparative biology and taxonomic classification.</title>
        <authorList>
            <person name="Goeker M."/>
        </authorList>
    </citation>
    <scope>NUCLEOTIDE SEQUENCE [LARGE SCALE GENOMIC DNA]</scope>
    <source>
        <strain evidence="5 8">DSM 14432</strain>
    </source>
</reference>
<accession>A0A6I4UBY6</accession>
<dbReference type="SUPFAM" id="SSF69593">
    <property type="entry name" value="Glycerol-3-phosphate (1)-acyltransferase"/>
    <property type="match status" value="1"/>
</dbReference>
<dbReference type="SMART" id="SM00563">
    <property type="entry name" value="PlsC"/>
    <property type="match status" value="1"/>
</dbReference>
<comment type="caution">
    <text evidence="6">The sequence shown here is derived from an EMBL/GenBank/DDBJ whole genome shotgun (WGS) entry which is preliminary data.</text>
</comment>
<dbReference type="PANTHER" id="PTHR10434">
    <property type="entry name" value="1-ACYL-SN-GLYCEROL-3-PHOSPHATE ACYLTRANSFERASE"/>
    <property type="match status" value="1"/>
</dbReference>
<comment type="pathway">
    <text evidence="1">Lipid metabolism.</text>
</comment>
<evidence type="ECO:0000313" key="8">
    <source>
        <dbReference type="Proteomes" id="UP001238601"/>
    </source>
</evidence>
<dbReference type="Pfam" id="PF01553">
    <property type="entry name" value="Acyltransferase"/>
    <property type="match status" value="1"/>
</dbReference>
<dbReference type="RefSeq" id="WP_063506235.1">
    <property type="nucleotide sequence ID" value="NZ_JAINWE010000001.1"/>
</dbReference>
<feature type="domain" description="Phospholipid/glycerol acyltransferase" evidence="4">
    <location>
        <begin position="42"/>
        <end position="154"/>
    </location>
</feature>
<dbReference type="GO" id="GO:0006654">
    <property type="term" value="P:phosphatidic acid biosynthetic process"/>
    <property type="evidence" value="ECO:0007669"/>
    <property type="project" value="TreeGrafter"/>
</dbReference>
<evidence type="ECO:0000256" key="1">
    <source>
        <dbReference type="ARBA" id="ARBA00005189"/>
    </source>
</evidence>
<evidence type="ECO:0000256" key="3">
    <source>
        <dbReference type="ARBA" id="ARBA00023315"/>
    </source>
</evidence>
<evidence type="ECO:0000313" key="5">
    <source>
        <dbReference type="EMBL" id="MDQ0566320.1"/>
    </source>
</evidence>
<dbReference type="CDD" id="cd07988">
    <property type="entry name" value="LPLAT_ABO13168-like"/>
    <property type="match status" value="1"/>
</dbReference>
<dbReference type="EMBL" id="WTYG01000001">
    <property type="protein sequence ID" value="MXP34679.1"/>
    <property type="molecule type" value="Genomic_DNA"/>
</dbReference>
<evidence type="ECO:0000259" key="4">
    <source>
        <dbReference type="SMART" id="SM00563"/>
    </source>
</evidence>
<gene>
    <name evidence="6" type="ORF">GRI55_02725</name>
    <name evidence="5" type="ORF">QOZ97_001853</name>
</gene>
<sequence>MPTDPNRRPSLLSRLVRRILLALYRWKGWTLEGRRPDCDKFIILGAPHTSNWDFIFFLGATHELGIRPNFIGKSSLFKWPMTRFMLDMGGVPVERSKSGNYVEQVAAAFARSDDLALVIAPEGSRTFRGEWKTGFYHIAMAAGVPIVPAWVDNATMRGGIGEAIVPTGDYAADLARLAAFYREKRPDCDRFAALENHALTLKEKTRDS</sequence>
<name>A0A6I4UBY6_9SPHN</name>
<dbReference type="InterPro" id="IPR002123">
    <property type="entry name" value="Plipid/glycerol_acylTrfase"/>
</dbReference>
<keyword evidence="8" id="KW-1185">Reference proteome</keyword>
<dbReference type="GeneID" id="93686685"/>
<keyword evidence="2 6" id="KW-0808">Transferase</keyword>
<dbReference type="Proteomes" id="UP000439914">
    <property type="component" value="Unassembled WGS sequence"/>
</dbReference>
<proteinExistence type="predicted"/>
<dbReference type="AlphaFoldDB" id="A0A6I4UBY6"/>
<evidence type="ECO:0000313" key="6">
    <source>
        <dbReference type="EMBL" id="MXP34679.1"/>
    </source>
</evidence>
<evidence type="ECO:0000256" key="2">
    <source>
        <dbReference type="ARBA" id="ARBA00022679"/>
    </source>
</evidence>
<dbReference type="Proteomes" id="UP001238601">
    <property type="component" value="Unassembled WGS sequence"/>
</dbReference>
<keyword evidence="3 6" id="KW-0012">Acyltransferase</keyword>
<dbReference type="EMBL" id="JAUSWK010000002">
    <property type="protein sequence ID" value="MDQ0566320.1"/>
    <property type="molecule type" value="Genomic_DNA"/>
</dbReference>
<protein>
    <submittedName>
        <fullName evidence="5 6">Acyltransferase</fullName>
    </submittedName>
</protein>
<evidence type="ECO:0000313" key="7">
    <source>
        <dbReference type="Proteomes" id="UP000439914"/>
    </source>
</evidence>
<dbReference type="PANTHER" id="PTHR10434:SF9">
    <property type="entry name" value="PHOSPHOLIPID_GLYCEROL ACYLTRANSFERASE DOMAIN-CONTAINING PROTEIN"/>
    <property type="match status" value="1"/>
</dbReference>
<organism evidence="6 7">
    <name type="scientific">Qipengyuania citrea</name>
    <dbReference type="NCBI Taxonomy" id="225971"/>
    <lineage>
        <taxon>Bacteria</taxon>
        <taxon>Pseudomonadati</taxon>
        <taxon>Pseudomonadota</taxon>
        <taxon>Alphaproteobacteria</taxon>
        <taxon>Sphingomonadales</taxon>
        <taxon>Erythrobacteraceae</taxon>
        <taxon>Qipengyuania</taxon>
    </lineage>
</organism>
<dbReference type="GO" id="GO:0003841">
    <property type="term" value="F:1-acylglycerol-3-phosphate O-acyltransferase activity"/>
    <property type="evidence" value="ECO:0007669"/>
    <property type="project" value="TreeGrafter"/>
</dbReference>